<dbReference type="Proteomes" id="UP001413721">
    <property type="component" value="Unassembled WGS sequence"/>
</dbReference>
<sequence length="1330" mass="139706">MTTPAEPVFDQAAAGSEIYWLNGGDRRAGFRASATTSFGASITLTESWTDGMGLWFWLDADPGDDAAFATALDTYLGLLPPARGPRTIWIGGAAQGFEDWRSSQLSMVRSGDTTAVVTGTIIELGGIRLVLGAGSTVTVNADAEQGWILKLAGNPALSFVTGEGLFDASQGWAGLAYVPAHVGCVMWTLDLPAPEGDTATGIDQLGASLRFFGPDPVAGDGTVRVLAVQPLRQSQAVTLHCSVDPLAPLDPARTRLGLLPFGATAATVPSFATGYVTARGYGVTLAPRNTASATPPGFVMAIQPLVTGVVDGPFADVPVVYYLTPDGDFDLTPVNTDGQIVTASLDALGRNDLDAAPAERLLCGTTGLDYVGLAQSSGTVMSFRAGRPAYAPPFLSPMLDIVRAMDLDEAAPPALTGLGTTAWSWISGTSAARYYAQPEDAPFYTGGSAGFLNYLEISAATLTTNDPEPCFPMVGYAGLDEAQATFATEIEARGVAPERRRQIGLLTGTQWLPAALRGAPLQLPETTIPAVSPPGLAIGYAGDDVPWAWLAVGNTGTSSDGLPDLRFTAVDGAFRQALLTNRLFMVLGSAATVLANGSVAYQLTPASLGLIQALPPEKGVPADIYTAVANAVRAAGYPVYPTETAFNAMLTGAAPTITTEQMLVFQRFAGLLSPAIGDWLFRLSPRNWAAPDREGPKNARLIFKFVSGRSLADLVADTSGWSWPEASSDDGKAATARDDIQSIIRTARQSVAIAREKKIASPYDRFVEVIDDPYWAGVLALSVEVPLDTLPEPLQPLAAGIDPGGFYAHHLGLTATSFTSEGGRIDFDTTSSFGLIDYQNPIDQYFSSDIAFAFRVQQLTVGFENGKLASFTSSAQLMVNRLFGTETRLFPSEHGNNIILDGVYQSERNDGGSSRDTYVFAMRDAGAFQLALGQLMEVGVDQTRLVTLRAADPASGNTMVSAAFQMTGRLRFAEPANFDPFCWGPPATVEDGGVDALTAAMAAVDEAEADASSLGLAYSNYAITMSFSLSDPTAVTFTVADSNMALDTANSAARENSLFARFPLRLTGLMATPDPAVTGGPPSTRDPDAAGFVSISAPIQQGKLTQPWYGLVYEVELGTLGALAGSVGLTLRLLAAWSPAGGEKGLPAVYFGVALPGVERMLGVSLPLQGILDIGFRTIQFTTYTDAQNRRQYLMRLRDFGLHVLGLSFPPGHNDITLFGNPDQTSNTKLGWYAAYDNGKGKDEGNKAAASTAASLPTPSLAAPSLAAPSLAAPRGAAAARLPRRRLPTDEARQMIRAARPARIAAPTRDEATAGEETSVDDASSDGTAA</sequence>
<evidence type="ECO:0000313" key="3">
    <source>
        <dbReference type="Proteomes" id="UP001413721"/>
    </source>
</evidence>
<name>A0ABU9YRG8_9PROT</name>
<feature type="region of interest" description="Disordered" evidence="1">
    <location>
        <begin position="1274"/>
        <end position="1330"/>
    </location>
</feature>
<proteinExistence type="predicted"/>
<feature type="compositionally biased region" description="Low complexity" evidence="1">
    <location>
        <begin position="1295"/>
        <end position="1307"/>
    </location>
</feature>
<protein>
    <submittedName>
        <fullName evidence="2">Hemagglutinin protein</fullName>
    </submittedName>
</protein>
<evidence type="ECO:0000313" key="2">
    <source>
        <dbReference type="EMBL" id="MEN2991417.1"/>
    </source>
</evidence>
<dbReference type="EMBL" id="JBBKTW010000011">
    <property type="protein sequence ID" value="MEN2991417.1"/>
    <property type="molecule type" value="Genomic_DNA"/>
</dbReference>
<dbReference type="RefSeq" id="WP_345938462.1">
    <property type="nucleotide sequence ID" value="NZ_JBBKTW010000011.1"/>
</dbReference>
<reference evidence="2 3" key="1">
    <citation type="submission" date="2024-03" db="EMBL/GenBank/DDBJ databases">
        <title>High-quality draft genome sequencing of Tistrella sp. BH-R2-4.</title>
        <authorList>
            <person name="Dong C."/>
        </authorList>
    </citation>
    <scope>NUCLEOTIDE SEQUENCE [LARGE SCALE GENOMIC DNA]</scope>
    <source>
        <strain evidence="2 3">BH-R2-4</strain>
    </source>
</reference>
<evidence type="ECO:0000256" key="1">
    <source>
        <dbReference type="SAM" id="MobiDB-lite"/>
    </source>
</evidence>
<organism evidence="2 3">
    <name type="scientific">Tistrella arctica</name>
    <dbReference type="NCBI Taxonomy" id="3133430"/>
    <lineage>
        <taxon>Bacteria</taxon>
        <taxon>Pseudomonadati</taxon>
        <taxon>Pseudomonadota</taxon>
        <taxon>Alphaproteobacteria</taxon>
        <taxon>Geminicoccales</taxon>
        <taxon>Geminicoccaceae</taxon>
        <taxon>Tistrella</taxon>
    </lineage>
</organism>
<gene>
    <name evidence="2" type="ORF">WG926_24100</name>
</gene>
<accession>A0ABU9YRG8</accession>
<keyword evidence="3" id="KW-1185">Reference proteome</keyword>
<comment type="caution">
    <text evidence="2">The sequence shown here is derived from an EMBL/GenBank/DDBJ whole genome shotgun (WGS) entry which is preliminary data.</text>
</comment>